<dbReference type="RefSeq" id="WP_246904202.1">
    <property type="nucleotide sequence ID" value="NZ_JALJRB010000005.1"/>
</dbReference>
<dbReference type="PROSITE" id="PS51012">
    <property type="entry name" value="ABC_TM2"/>
    <property type="match status" value="1"/>
</dbReference>
<evidence type="ECO:0000313" key="10">
    <source>
        <dbReference type="EMBL" id="MCJ8500275.1"/>
    </source>
</evidence>
<dbReference type="Pfam" id="PF12698">
    <property type="entry name" value="ABC2_membrane_3"/>
    <property type="match status" value="1"/>
</dbReference>
<feature type="domain" description="ABC transmembrane type-2" evidence="9">
    <location>
        <begin position="148"/>
        <end position="374"/>
    </location>
</feature>
<gene>
    <name evidence="10" type="ORF">MRX98_06785</name>
</gene>
<comment type="similarity">
    <text evidence="2">Belongs to the ABC-2 integral membrane protein family.</text>
</comment>
<dbReference type="Gene3D" id="3.40.1710.10">
    <property type="entry name" value="abc type-2 transporter like domain"/>
    <property type="match status" value="1"/>
</dbReference>
<feature type="transmembrane region" description="Helical" evidence="8">
    <location>
        <begin position="230"/>
        <end position="254"/>
    </location>
</feature>
<keyword evidence="6 8" id="KW-1133">Transmembrane helix</keyword>
<dbReference type="Proteomes" id="UP001165427">
    <property type="component" value="Unassembled WGS sequence"/>
</dbReference>
<feature type="transmembrane region" description="Helical" evidence="8">
    <location>
        <begin position="260"/>
        <end position="282"/>
    </location>
</feature>
<feature type="transmembrane region" description="Helical" evidence="8">
    <location>
        <begin position="348"/>
        <end position="368"/>
    </location>
</feature>
<dbReference type="PANTHER" id="PTHR30294">
    <property type="entry name" value="MEMBRANE COMPONENT OF ABC TRANSPORTER YHHJ-RELATED"/>
    <property type="match status" value="1"/>
</dbReference>
<evidence type="ECO:0000256" key="1">
    <source>
        <dbReference type="ARBA" id="ARBA00004651"/>
    </source>
</evidence>
<dbReference type="AlphaFoldDB" id="A0AA41R3A5"/>
<dbReference type="GO" id="GO:0005886">
    <property type="term" value="C:plasma membrane"/>
    <property type="evidence" value="ECO:0007669"/>
    <property type="project" value="UniProtKB-SubCell"/>
</dbReference>
<keyword evidence="7 8" id="KW-0472">Membrane</keyword>
<evidence type="ECO:0000256" key="3">
    <source>
        <dbReference type="ARBA" id="ARBA00022448"/>
    </source>
</evidence>
<proteinExistence type="inferred from homology"/>
<dbReference type="GO" id="GO:0140359">
    <property type="term" value="F:ABC-type transporter activity"/>
    <property type="evidence" value="ECO:0007669"/>
    <property type="project" value="InterPro"/>
</dbReference>
<dbReference type="InterPro" id="IPR051449">
    <property type="entry name" value="ABC-2_transporter_component"/>
</dbReference>
<sequence length="378" mass="41441">MTRQSLFRMRMAGLLRKELRQILRDPSSIALAVVLPLVMLFLFGYGVSLDAEHVPLAMVLQDRAAPARELAARFEGSRYFDVRHAASLSEARRWLDQRKVEGIVCLQSDFAAHIQRQQAASVQVIVNGVDANRARLIQAYARGVLQQWGALRHARGEAAAVPAVTVVQRVWFNEGAVSRNFLVPGLIALIMTLIGTLLTALVVAREWERGTMEAILVTPLRRIDLLLGKLLPYFFLGMAGMGLSVALAVTLFQVPLRGSLSVLFVLSALFMLAALGLGLMISAAVRVQFVAAQISIVTGFLPAVFLSGLLFDLESTPLPIQIVSHVVPARYFVTIIHTLFMAGNVWSVLLPNALALLVMAVLFIALAYRNITKRLEAP</sequence>
<evidence type="ECO:0000256" key="8">
    <source>
        <dbReference type="SAM" id="Phobius"/>
    </source>
</evidence>
<reference evidence="10" key="1">
    <citation type="submission" date="2022-04" db="EMBL/GenBank/DDBJ databases">
        <title>Desulfatitalea alkaliphila sp. nov., a novel anaerobic sulfate-reducing bacterium isolated from terrestrial mud volcano, Taman Peninsula, Russia.</title>
        <authorList>
            <person name="Khomyakova M.A."/>
            <person name="Merkel A.Y."/>
            <person name="Slobodkin A.I."/>
        </authorList>
    </citation>
    <scope>NUCLEOTIDE SEQUENCE</scope>
    <source>
        <strain evidence="10">M08but</strain>
    </source>
</reference>
<name>A0AA41R3A5_9BACT</name>
<keyword evidence="3" id="KW-0813">Transport</keyword>
<comment type="subcellular location">
    <subcellularLocation>
        <location evidence="1">Cell membrane</location>
        <topology evidence="1">Multi-pass membrane protein</topology>
    </subcellularLocation>
</comment>
<dbReference type="EMBL" id="JALJRB010000005">
    <property type="protein sequence ID" value="MCJ8500275.1"/>
    <property type="molecule type" value="Genomic_DNA"/>
</dbReference>
<accession>A0AA41R3A5</accession>
<evidence type="ECO:0000256" key="7">
    <source>
        <dbReference type="ARBA" id="ARBA00023136"/>
    </source>
</evidence>
<dbReference type="InterPro" id="IPR047817">
    <property type="entry name" value="ABC2_TM_bact-type"/>
</dbReference>
<evidence type="ECO:0000256" key="6">
    <source>
        <dbReference type="ARBA" id="ARBA00022989"/>
    </source>
</evidence>
<keyword evidence="11" id="KW-1185">Reference proteome</keyword>
<evidence type="ECO:0000259" key="9">
    <source>
        <dbReference type="PROSITE" id="PS51012"/>
    </source>
</evidence>
<feature type="transmembrane region" description="Helical" evidence="8">
    <location>
        <begin position="29"/>
        <end position="48"/>
    </location>
</feature>
<dbReference type="InterPro" id="IPR013525">
    <property type="entry name" value="ABC2_TM"/>
</dbReference>
<evidence type="ECO:0000313" key="11">
    <source>
        <dbReference type="Proteomes" id="UP001165427"/>
    </source>
</evidence>
<organism evidence="10 11">
    <name type="scientific">Desulfatitalea alkaliphila</name>
    <dbReference type="NCBI Taxonomy" id="2929485"/>
    <lineage>
        <taxon>Bacteria</taxon>
        <taxon>Pseudomonadati</taxon>
        <taxon>Thermodesulfobacteriota</taxon>
        <taxon>Desulfobacteria</taxon>
        <taxon>Desulfobacterales</taxon>
        <taxon>Desulfosarcinaceae</taxon>
        <taxon>Desulfatitalea</taxon>
    </lineage>
</organism>
<keyword evidence="5 8" id="KW-0812">Transmembrane</keyword>
<evidence type="ECO:0000256" key="4">
    <source>
        <dbReference type="ARBA" id="ARBA00022475"/>
    </source>
</evidence>
<feature type="transmembrane region" description="Helical" evidence="8">
    <location>
        <begin position="181"/>
        <end position="204"/>
    </location>
</feature>
<evidence type="ECO:0000256" key="5">
    <source>
        <dbReference type="ARBA" id="ARBA00022692"/>
    </source>
</evidence>
<dbReference type="PANTHER" id="PTHR30294:SF29">
    <property type="entry name" value="MULTIDRUG ABC TRANSPORTER PERMEASE YBHS-RELATED"/>
    <property type="match status" value="1"/>
</dbReference>
<comment type="caution">
    <text evidence="10">The sequence shown here is derived from an EMBL/GenBank/DDBJ whole genome shotgun (WGS) entry which is preliminary data.</text>
</comment>
<feature type="transmembrane region" description="Helical" evidence="8">
    <location>
        <begin position="289"/>
        <end position="311"/>
    </location>
</feature>
<keyword evidence="4" id="KW-1003">Cell membrane</keyword>
<protein>
    <submittedName>
        <fullName evidence="10">ABC transporter permease</fullName>
    </submittedName>
</protein>
<evidence type="ECO:0000256" key="2">
    <source>
        <dbReference type="ARBA" id="ARBA00007783"/>
    </source>
</evidence>